<dbReference type="OrthoDB" id="4307511at2"/>
<feature type="region of interest" description="Disordered" evidence="1">
    <location>
        <begin position="92"/>
        <end position="127"/>
    </location>
</feature>
<feature type="compositionally biased region" description="Basic residues" evidence="1">
    <location>
        <begin position="39"/>
        <end position="49"/>
    </location>
</feature>
<dbReference type="Gene3D" id="2.30.42.10">
    <property type="match status" value="1"/>
</dbReference>
<dbReference type="SUPFAM" id="SSF50156">
    <property type="entry name" value="PDZ domain-like"/>
    <property type="match status" value="1"/>
</dbReference>
<evidence type="ECO:0000313" key="5">
    <source>
        <dbReference type="Proteomes" id="UP000077381"/>
    </source>
</evidence>
<dbReference type="STRING" id="1716141.STSP_55720"/>
<dbReference type="EMBL" id="LOHS01000115">
    <property type="protein sequence ID" value="OAH11080.1"/>
    <property type="molecule type" value="Genomic_DNA"/>
</dbReference>
<keyword evidence="2" id="KW-0812">Transmembrane</keyword>
<organism evidence="4 5">
    <name type="scientific">Streptomyces jeddahensis</name>
    <dbReference type="NCBI Taxonomy" id="1716141"/>
    <lineage>
        <taxon>Bacteria</taxon>
        <taxon>Bacillati</taxon>
        <taxon>Actinomycetota</taxon>
        <taxon>Actinomycetes</taxon>
        <taxon>Kitasatosporales</taxon>
        <taxon>Streptomycetaceae</taxon>
        <taxon>Streptomyces</taxon>
    </lineage>
</organism>
<protein>
    <recommendedName>
        <fullName evidence="3">PDZ domain-containing protein</fullName>
    </recommendedName>
</protein>
<evidence type="ECO:0000256" key="1">
    <source>
        <dbReference type="SAM" id="MobiDB-lite"/>
    </source>
</evidence>
<dbReference type="Proteomes" id="UP000077381">
    <property type="component" value="Unassembled WGS sequence"/>
</dbReference>
<dbReference type="AlphaFoldDB" id="A0A177HKE5"/>
<dbReference type="PATRIC" id="fig|1716141.3.peg.5857"/>
<proteinExistence type="predicted"/>
<dbReference type="InterPro" id="IPR001478">
    <property type="entry name" value="PDZ"/>
</dbReference>
<comment type="caution">
    <text evidence="4">The sequence shown here is derived from an EMBL/GenBank/DDBJ whole genome shotgun (WGS) entry which is preliminary data.</text>
</comment>
<evidence type="ECO:0000256" key="2">
    <source>
        <dbReference type="SAM" id="Phobius"/>
    </source>
</evidence>
<evidence type="ECO:0000259" key="3">
    <source>
        <dbReference type="SMART" id="SM00228"/>
    </source>
</evidence>
<feature type="region of interest" description="Disordered" evidence="1">
    <location>
        <begin position="1"/>
        <end position="49"/>
    </location>
</feature>
<gene>
    <name evidence="4" type="ORF">STSP_55720</name>
</gene>
<name>A0A177HKE5_9ACTN</name>
<accession>A0A177HKE5</accession>
<keyword evidence="5" id="KW-1185">Reference proteome</keyword>
<dbReference type="SMART" id="SM00228">
    <property type="entry name" value="PDZ"/>
    <property type="match status" value="1"/>
</dbReference>
<dbReference type="InterPro" id="IPR036034">
    <property type="entry name" value="PDZ_sf"/>
</dbReference>
<feature type="compositionally biased region" description="Polar residues" evidence="1">
    <location>
        <begin position="1"/>
        <end position="12"/>
    </location>
</feature>
<keyword evidence="2" id="KW-0472">Membrane</keyword>
<feature type="domain" description="PDZ" evidence="3">
    <location>
        <begin position="139"/>
        <end position="211"/>
    </location>
</feature>
<evidence type="ECO:0000313" key="4">
    <source>
        <dbReference type="EMBL" id="OAH11080.1"/>
    </source>
</evidence>
<sequence length="225" mass="22153">MEQSALTEQTVSDPGGERQPGVDRQTGGDRQCGGGRKAGAGRRPHAARRRGRRLVSLLFGLFFGTVLVLSGVGLGTVSAAVIGMTKMAELQKPPLTPHADGAEPSAGRSAGAFAGGGPASAPEPSLTAAVPVPAGAARSTLGVEAVDAPEGGGAMLVGVHVPGPGQAAGLVRGDVLTAFGGTRIDSAADLASAVAAAQPGKAVTLTVRRADGDRRELSATPGVVT</sequence>
<keyword evidence="2" id="KW-1133">Transmembrane helix</keyword>
<feature type="transmembrane region" description="Helical" evidence="2">
    <location>
        <begin position="57"/>
        <end position="84"/>
    </location>
</feature>
<reference evidence="4 5" key="1">
    <citation type="submission" date="2015-12" db="EMBL/GenBank/DDBJ databases">
        <title>Genome sequence of Streptomyces sp. G25.</title>
        <authorList>
            <person name="Poehlein A."/>
            <person name="Roettig A."/>
            <person name="Hiessl S."/>
            <person name="Hauschild P."/>
            <person name="Schauer J."/>
            <person name="Madkour M.H."/>
            <person name="Al-Ansari A.M."/>
            <person name="Almakishah N.H."/>
            <person name="Steinbuechel A."/>
            <person name="Daniel R."/>
        </authorList>
    </citation>
    <scope>NUCLEOTIDE SEQUENCE [LARGE SCALE GENOMIC DNA]</scope>
    <source>
        <strain evidence="5">G25(2015)</strain>
    </source>
</reference>
<dbReference type="Pfam" id="PF13180">
    <property type="entry name" value="PDZ_2"/>
    <property type="match status" value="1"/>
</dbReference>